<sequence>MAEFHQCVTTKQGLNLIALSRVNKCPLVFTKMAIGDSRPTDTSTISAMTALVDEKLTSDITSLKKIKNTDTTEGRYAAFGKFSNSTLATGFHISEVGLWAKVESSYYTGDSWDGYTGDAVLFCYGYADEGKTDWLPSKDTPMTPQEVGIYTSVGDAETVSVHVSDTQTVGEAEFQAHLTDVNAHSDFKGCTSTANGQRGFVPRPMAGQDNEYYLNADGTWKQVKQRSVKDIIDIIYPVGFVIATTGDQNPNQLWAGTTWKRTLQGRVPIGAGEYWENGKKFSYSVGDTGGEAEHKLTESELAPHTHRASAACSTNGAHYHGGRGDVKQNNPLGEYSSQGGYAGASGTDHDNYLGKTTTDGAHSHAVTVSLGTSGTGEGHENRQPYQGVAYWERTA</sequence>
<dbReference type="Pfam" id="PF21939">
    <property type="entry name" value="Gp10_C"/>
    <property type="match status" value="1"/>
</dbReference>
<reference evidence="3 4" key="1">
    <citation type="journal article" date="2011" name="J. Bacteriol.">
        <title>Complete genome sequence of Acidaminococcus intestini RYC-MR95, a Gram-negative bacterium from the phylum Firmicutes.</title>
        <authorList>
            <person name="D'Auria G."/>
            <person name="Galan J.C."/>
            <person name="Rodriguez-Alcayna M."/>
            <person name="Moya A."/>
            <person name="Baquero F."/>
            <person name="Latorre A."/>
        </authorList>
    </citation>
    <scope>NUCLEOTIDE SEQUENCE [LARGE SCALE GENOMIC DNA]</scope>
    <source>
        <strain evidence="3 4">RyC-MR95</strain>
    </source>
</reference>
<gene>
    <name evidence="3" type="ordered locus">Acin_1301</name>
</gene>
<evidence type="ECO:0000259" key="2">
    <source>
        <dbReference type="Pfam" id="PF21939"/>
    </source>
</evidence>
<dbReference type="AlphaFoldDB" id="G4Q8U2"/>
<dbReference type="HOGENOM" id="CLU_697615_0_0_9"/>
<organism evidence="3 4">
    <name type="scientific">Acidaminococcus intestini (strain RyC-MR95)</name>
    <dbReference type="NCBI Taxonomy" id="568816"/>
    <lineage>
        <taxon>Bacteria</taxon>
        <taxon>Bacillati</taxon>
        <taxon>Bacillota</taxon>
        <taxon>Negativicutes</taxon>
        <taxon>Acidaminococcales</taxon>
        <taxon>Acidaminococcaceae</taxon>
        <taxon>Acidaminococcus</taxon>
    </lineage>
</organism>
<name>G4Q8U2_ACIIR</name>
<dbReference type="eggNOG" id="COG4675">
    <property type="taxonomic scope" value="Bacteria"/>
</dbReference>
<dbReference type="RefSeq" id="WP_014128541.1">
    <property type="nucleotide sequence ID" value="NC_016077.1"/>
</dbReference>
<dbReference type="InterPro" id="IPR053827">
    <property type="entry name" value="Gp10_C"/>
</dbReference>
<dbReference type="Proteomes" id="UP000007093">
    <property type="component" value="Chromosome"/>
</dbReference>
<accession>G4Q8U2</accession>
<keyword evidence="4" id="KW-1185">Reference proteome</keyword>
<evidence type="ECO:0000313" key="3">
    <source>
        <dbReference type="EMBL" id="AEQ22525.1"/>
    </source>
</evidence>
<dbReference type="STRING" id="568816.Acin_1301"/>
<evidence type="ECO:0000313" key="4">
    <source>
        <dbReference type="Proteomes" id="UP000007093"/>
    </source>
</evidence>
<protein>
    <recommendedName>
        <fullName evidence="2">Baseplate structural protein Gp10 C-terminal domain-containing protein</fullName>
    </recommendedName>
</protein>
<dbReference type="SUPFAM" id="SSF88874">
    <property type="entry name" value="Receptor-binding domain of short tail fibre protein gp12"/>
    <property type="match status" value="1"/>
</dbReference>
<feature type="compositionally biased region" description="Basic and acidic residues" evidence="1">
    <location>
        <begin position="291"/>
        <end position="303"/>
    </location>
</feature>
<dbReference type="EMBL" id="CP003058">
    <property type="protein sequence ID" value="AEQ22525.1"/>
    <property type="molecule type" value="Genomic_DNA"/>
</dbReference>
<proteinExistence type="predicted"/>
<dbReference type="PATRIC" id="fig|568816.4.peg.1257"/>
<evidence type="ECO:0000256" key="1">
    <source>
        <dbReference type="SAM" id="MobiDB-lite"/>
    </source>
</evidence>
<feature type="region of interest" description="Disordered" evidence="1">
    <location>
        <begin position="290"/>
        <end position="395"/>
    </location>
</feature>
<dbReference type="KEGG" id="ain:Acin_1301"/>
<feature type="domain" description="Baseplate structural protein Gp10 C-terminal" evidence="2">
    <location>
        <begin position="231"/>
        <end position="394"/>
    </location>
</feature>
<dbReference type="InParanoid" id="G4Q8U2"/>